<reference evidence="2 3" key="1">
    <citation type="journal article" date="2016" name="Appl. Environ. Microbiol.">
        <title>Whole genome relationships among Francisella bacteria of diverse origin define new species and provide specific regions for detection.</title>
        <authorList>
            <person name="Challacombe J.F."/>
            <person name="Petersen J.M."/>
            <person name="Gallegos-Graves V."/>
            <person name="Hodge D."/>
            <person name="Pillai S."/>
            <person name="Kuske C.R."/>
        </authorList>
    </citation>
    <scope>NUCLEOTIDE SEQUENCE [LARGE SCALE GENOMIC DNA]</scope>
    <source>
        <strain evidence="3">TX07-7310</strain>
    </source>
</reference>
<evidence type="ECO:0000313" key="3">
    <source>
        <dbReference type="Proteomes" id="UP000184222"/>
    </source>
</evidence>
<dbReference type="OrthoDB" id="5917106at2"/>
<evidence type="ECO:0000256" key="1">
    <source>
        <dbReference type="SAM" id="SignalP"/>
    </source>
</evidence>
<dbReference type="STRING" id="573570.F7310_04880"/>
<accession>A0A1L4BSB5</accession>
<evidence type="ECO:0000313" key="2">
    <source>
        <dbReference type="EMBL" id="API86733.1"/>
    </source>
</evidence>
<feature type="signal peptide" evidence="1">
    <location>
        <begin position="1"/>
        <end position="18"/>
    </location>
</feature>
<dbReference type="EMBL" id="CP016796">
    <property type="protein sequence ID" value="API86733.1"/>
    <property type="molecule type" value="Genomic_DNA"/>
</dbReference>
<name>A0A1L4BSB5_9GAMM</name>
<dbReference type="AlphaFoldDB" id="A0A1L4BSB5"/>
<keyword evidence="1" id="KW-0732">Signal</keyword>
<dbReference type="Proteomes" id="UP000184222">
    <property type="component" value="Chromosome"/>
</dbReference>
<feature type="chain" id="PRO_5012182531" evidence="1">
    <location>
        <begin position="19"/>
        <end position="230"/>
    </location>
</feature>
<dbReference type="KEGG" id="frx:F7310_04880"/>
<keyword evidence="3" id="KW-1185">Reference proteome</keyword>
<protein>
    <submittedName>
        <fullName evidence="2">Uncharacterized protein</fullName>
    </submittedName>
</protein>
<organism evidence="2 3">
    <name type="scientific">Francisella uliginis</name>
    <dbReference type="NCBI Taxonomy" id="573570"/>
    <lineage>
        <taxon>Bacteria</taxon>
        <taxon>Pseudomonadati</taxon>
        <taxon>Pseudomonadota</taxon>
        <taxon>Gammaproteobacteria</taxon>
        <taxon>Thiotrichales</taxon>
        <taxon>Francisellaceae</taxon>
        <taxon>Francisella</taxon>
    </lineage>
</organism>
<gene>
    <name evidence="2" type="ORF">F7310_04880</name>
</gene>
<dbReference type="RefSeq" id="WP_072712216.1">
    <property type="nucleotide sequence ID" value="NZ_CP016796.1"/>
</dbReference>
<sequence length="230" mass="25692">MKKTILIASLLLSTTAFALTQDDLSKSILKDKAKYKDLQINVFRNILAKASVQGVCKQKGKIKDLKIVHTQLPKEKNNQIVWQDKWIYTDACNKKEQTVVNYNENIKTNKVSFSFLQKGDAIPPGAIFAGTYAKKTLKYDTLKQVAPVLSIQGCNIKDISNIKPYIASSVTQTQVVPWGSKDSKKLVNVPTWNEVWNISCSGKNYLVDINYTGDGVGGTYMNTSVHINKK</sequence>
<proteinExistence type="predicted"/>